<keyword evidence="6" id="KW-0808">Transferase</keyword>
<reference evidence="14" key="1">
    <citation type="journal article" date="2013" name="Proc. Natl. Acad. Sci. U.S.A.">
        <title>Genome structure and metabolic features in the red seaweed Chondrus crispus shed light on evolution of the Archaeplastida.</title>
        <authorList>
            <person name="Collen J."/>
            <person name="Porcel B."/>
            <person name="Carre W."/>
            <person name="Ball S.G."/>
            <person name="Chaparro C."/>
            <person name="Tonon T."/>
            <person name="Barbeyron T."/>
            <person name="Michel G."/>
            <person name="Noel B."/>
            <person name="Valentin K."/>
            <person name="Elias M."/>
            <person name="Artiguenave F."/>
            <person name="Arun A."/>
            <person name="Aury J.M."/>
            <person name="Barbosa-Neto J.F."/>
            <person name="Bothwell J.H."/>
            <person name="Bouget F.Y."/>
            <person name="Brillet L."/>
            <person name="Cabello-Hurtado F."/>
            <person name="Capella-Gutierrez S."/>
            <person name="Charrier B."/>
            <person name="Cladiere L."/>
            <person name="Cock J.M."/>
            <person name="Coelho S.M."/>
            <person name="Colleoni C."/>
            <person name="Czjzek M."/>
            <person name="Da Silva C."/>
            <person name="Delage L."/>
            <person name="Denoeud F."/>
            <person name="Deschamps P."/>
            <person name="Dittami S.M."/>
            <person name="Gabaldon T."/>
            <person name="Gachon C.M."/>
            <person name="Groisillier A."/>
            <person name="Herve C."/>
            <person name="Jabbari K."/>
            <person name="Katinka M."/>
            <person name="Kloareg B."/>
            <person name="Kowalczyk N."/>
            <person name="Labadie K."/>
            <person name="Leblanc C."/>
            <person name="Lopez P.J."/>
            <person name="McLachlan D.H."/>
            <person name="Meslet-Cladiere L."/>
            <person name="Moustafa A."/>
            <person name="Nehr Z."/>
            <person name="Nyvall Collen P."/>
            <person name="Panaud O."/>
            <person name="Partensky F."/>
            <person name="Poulain J."/>
            <person name="Rensing S.A."/>
            <person name="Rousvoal S."/>
            <person name="Samson G."/>
            <person name="Symeonidi A."/>
            <person name="Weissenbach J."/>
            <person name="Zambounis A."/>
            <person name="Wincker P."/>
            <person name="Boyen C."/>
        </authorList>
    </citation>
    <scope>NUCLEOTIDE SEQUENCE [LARGE SCALE GENOMIC DNA]</scope>
    <source>
        <strain evidence="14">cv. Stackhouse</strain>
    </source>
</reference>
<dbReference type="Gene3D" id="3.90.550.50">
    <property type="match status" value="1"/>
</dbReference>
<feature type="domain" description="Fringe-like glycosyltransferase" evidence="12">
    <location>
        <begin position="193"/>
        <end position="307"/>
    </location>
</feature>
<keyword evidence="5" id="KW-0328">Glycosyltransferase</keyword>
<dbReference type="STRING" id="2769.R7Q718"/>
<dbReference type="Proteomes" id="UP000012073">
    <property type="component" value="Unassembled WGS sequence"/>
</dbReference>
<evidence type="ECO:0000256" key="10">
    <source>
        <dbReference type="ARBA" id="ARBA00022989"/>
    </source>
</evidence>
<keyword evidence="9" id="KW-0735">Signal-anchor</keyword>
<protein>
    <recommendedName>
        <fullName evidence="4">N-acetylgalactosaminide beta-1,3-galactosyltransferase</fullName>
        <ecNumber evidence="4">2.4.1.122</ecNumber>
    </recommendedName>
</protein>
<dbReference type="AlphaFoldDB" id="R7Q718"/>
<dbReference type="EMBL" id="HG001638">
    <property type="protein sequence ID" value="CDF33265.1"/>
    <property type="molecule type" value="Genomic_DNA"/>
</dbReference>
<evidence type="ECO:0000256" key="9">
    <source>
        <dbReference type="ARBA" id="ARBA00022968"/>
    </source>
</evidence>
<keyword evidence="7" id="KW-0812">Transmembrane</keyword>
<keyword evidence="14" id="KW-1185">Reference proteome</keyword>
<dbReference type="InterPro" id="IPR003378">
    <property type="entry name" value="Fringe-like_glycosylTrfase"/>
</dbReference>
<dbReference type="PANTHER" id="PTHR23033">
    <property type="entry name" value="BETA1,3-GALACTOSYLTRANSFERASE"/>
    <property type="match status" value="1"/>
</dbReference>
<dbReference type="PANTHER" id="PTHR23033:SF47">
    <property type="entry name" value="APPLE DOMAIN-CONTAINING PROTEIN-RELATED"/>
    <property type="match status" value="1"/>
</dbReference>
<gene>
    <name evidence="13" type="ORF">CHC_T00002048001</name>
</gene>
<dbReference type="EC" id="2.4.1.122" evidence="4"/>
<comment type="pathway">
    <text evidence="2">Protein modification; protein glycosylation.</text>
</comment>
<evidence type="ECO:0000256" key="2">
    <source>
        <dbReference type="ARBA" id="ARBA00004922"/>
    </source>
</evidence>
<organism evidence="13 14">
    <name type="scientific">Chondrus crispus</name>
    <name type="common">Carrageen Irish moss</name>
    <name type="synonym">Polymorpha crispa</name>
    <dbReference type="NCBI Taxonomy" id="2769"/>
    <lineage>
        <taxon>Eukaryota</taxon>
        <taxon>Rhodophyta</taxon>
        <taxon>Florideophyceae</taxon>
        <taxon>Rhodymeniophycidae</taxon>
        <taxon>Gigartinales</taxon>
        <taxon>Gigartinaceae</taxon>
        <taxon>Chondrus</taxon>
    </lineage>
</organism>
<dbReference type="GO" id="GO:0016263">
    <property type="term" value="F:glycoprotein-N-acetylgalactosamine 3-beta-galactosyltransferase activity"/>
    <property type="evidence" value="ECO:0007669"/>
    <property type="project" value="UniProtKB-EC"/>
</dbReference>
<evidence type="ECO:0000256" key="5">
    <source>
        <dbReference type="ARBA" id="ARBA00022676"/>
    </source>
</evidence>
<dbReference type="PhylomeDB" id="R7Q718"/>
<comment type="similarity">
    <text evidence="3">Belongs to the glycosyltransferase 31 family. Beta3-Gal-T subfamily.</text>
</comment>
<evidence type="ECO:0000259" key="12">
    <source>
        <dbReference type="Pfam" id="PF02434"/>
    </source>
</evidence>
<dbReference type="RefSeq" id="XP_005713068.1">
    <property type="nucleotide sequence ID" value="XM_005713011.1"/>
</dbReference>
<comment type="subcellular location">
    <subcellularLocation>
        <location evidence="1">Membrane</location>
        <topology evidence="1">Single-pass type II membrane protein</topology>
    </subcellularLocation>
</comment>
<proteinExistence type="inferred from homology"/>
<dbReference type="OrthoDB" id="3737at2759"/>
<dbReference type="Gramene" id="CDF33265">
    <property type="protein sequence ID" value="CDF33265"/>
    <property type="gene ID" value="CHC_T00002048001"/>
</dbReference>
<evidence type="ECO:0000256" key="11">
    <source>
        <dbReference type="ARBA" id="ARBA00023136"/>
    </source>
</evidence>
<dbReference type="GO" id="GO:0000166">
    <property type="term" value="F:nucleotide binding"/>
    <property type="evidence" value="ECO:0007669"/>
    <property type="project" value="UniProtKB-KW"/>
</dbReference>
<accession>R7Q718</accession>
<keyword evidence="11" id="KW-0472">Membrane</keyword>
<dbReference type="InterPro" id="IPR026050">
    <property type="entry name" value="C1GALT1/C1GALT1_chp1"/>
</dbReference>
<name>R7Q718_CHOCR</name>
<keyword evidence="10" id="KW-1133">Transmembrane helix</keyword>
<dbReference type="Pfam" id="PF02434">
    <property type="entry name" value="Fringe"/>
    <property type="match status" value="1"/>
</dbReference>
<evidence type="ECO:0000256" key="4">
    <source>
        <dbReference type="ARBA" id="ARBA00012557"/>
    </source>
</evidence>
<dbReference type="GeneID" id="17320777"/>
<evidence type="ECO:0000313" key="13">
    <source>
        <dbReference type="EMBL" id="CDF33265.1"/>
    </source>
</evidence>
<evidence type="ECO:0000256" key="1">
    <source>
        <dbReference type="ARBA" id="ARBA00004606"/>
    </source>
</evidence>
<evidence type="ECO:0000256" key="3">
    <source>
        <dbReference type="ARBA" id="ARBA00006462"/>
    </source>
</evidence>
<dbReference type="GO" id="GO:0016020">
    <property type="term" value="C:membrane"/>
    <property type="evidence" value="ECO:0007669"/>
    <property type="project" value="UniProtKB-SubCell"/>
</dbReference>
<dbReference type="KEGG" id="ccp:CHC_T00002048001"/>
<keyword evidence="8" id="KW-0547">Nucleotide-binding</keyword>
<evidence type="ECO:0000256" key="7">
    <source>
        <dbReference type="ARBA" id="ARBA00022692"/>
    </source>
</evidence>
<evidence type="ECO:0000256" key="8">
    <source>
        <dbReference type="ARBA" id="ARBA00022741"/>
    </source>
</evidence>
<sequence>MPTPAKRLARCYAQLARPLRKLRRRFGSVRRPVRLLLFSATVLLFLLLLLSQRTGHGKQSPGPSLSRIDAARAKWVQENPAPGNTHELWDKVKNDVAFGVKTGHEVAAHRLATLRRSGWWSVGRDVPNILVVSDSDDADLGVVGLKAYAHDMLRVDNETHPREMPEKWWDKTGWRGDKDKNLPALHLLRTTFPGKKWYLLLDDDTYIFLDNFARYIMQQGMDEKPVYTGKVFFISRCGGFARDGTWAADKSKPKGMFAHGGSGIVINAKAMEKVYSRLGECIHEYCSCWAGDMQVGLCMWRVGVPLRIIEGGRSKWERHFIPFWPSKALSDKRYSQRWHSREEPITFHQIPENEQKLMSQFERTLAKDGDSVQYYELREHLMSNGIMPFDSPKFRQFKYFSTEFFTDEMKMKMGGPER</sequence>
<evidence type="ECO:0000256" key="6">
    <source>
        <dbReference type="ARBA" id="ARBA00022679"/>
    </source>
</evidence>
<evidence type="ECO:0000313" key="14">
    <source>
        <dbReference type="Proteomes" id="UP000012073"/>
    </source>
</evidence>